<feature type="region of interest" description="Disordered" evidence="1">
    <location>
        <begin position="85"/>
        <end position="134"/>
    </location>
</feature>
<accession>A0A0N5CNU5</accession>
<evidence type="ECO:0000313" key="4">
    <source>
        <dbReference type="WBParaSite" id="TCLT_0000186901-mRNA-1"/>
    </source>
</evidence>
<dbReference type="EMBL" id="UYYF01000294">
    <property type="protein sequence ID" value="VDM97533.1"/>
    <property type="molecule type" value="Genomic_DNA"/>
</dbReference>
<keyword evidence="3" id="KW-1185">Reference proteome</keyword>
<evidence type="ECO:0000313" key="3">
    <source>
        <dbReference type="Proteomes" id="UP000276776"/>
    </source>
</evidence>
<dbReference type="AlphaFoldDB" id="A0A0N5CNU5"/>
<dbReference type="STRING" id="103827.A0A0N5CNU5"/>
<gene>
    <name evidence="2" type="ORF">TCLT_LOCUS1870</name>
</gene>
<evidence type="ECO:0000313" key="2">
    <source>
        <dbReference type="EMBL" id="VDM97533.1"/>
    </source>
</evidence>
<proteinExistence type="predicted"/>
<dbReference type="WBParaSite" id="TCLT_0000186901-mRNA-1">
    <property type="protein sequence ID" value="TCLT_0000186901-mRNA-1"/>
    <property type="gene ID" value="TCLT_0000186901"/>
</dbReference>
<organism evidence="4">
    <name type="scientific">Thelazia callipaeda</name>
    <name type="common">Oriental eyeworm</name>
    <name type="synonym">Parasitic nematode</name>
    <dbReference type="NCBI Taxonomy" id="103827"/>
    <lineage>
        <taxon>Eukaryota</taxon>
        <taxon>Metazoa</taxon>
        <taxon>Ecdysozoa</taxon>
        <taxon>Nematoda</taxon>
        <taxon>Chromadorea</taxon>
        <taxon>Rhabditida</taxon>
        <taxon>Spirurina</taxon>
        <taxon>Spiruromorpha</taxon>
        <taxon>Thelazioidea</taxon>
        <taxon>Thelaziidae</taxon>
        <taxon>Thelazia</taxon>
    </lineage>
</organism>
<feature type="compositionally biased region" description="Basic and acidic residues" evidence="1">
    <location>
        <begin position="109"/>
        <end position="121"/>
    </location>
</feature>
<protein>
    <submittedName>
        <fullName evidence="4">THAP-type domain-containing protein</fullName>
    </submittedName>
</protein>
<reference evidence="4" key="1">
    <citation type="submission" date="2017-02" db="UniProtKB">
        <authorList>
            <consortium name="WormBaseParasite"/>
        </authorList>
    </citation>
    <scope>IDENTIFICATION</scope>
</reference>
<reference evidence="2 3" key="2">
    <citation type="submission" date="2018-11" db="EMBL/GenBank/DDBJ databases">
        <authorList>
            <consortium name="Pathogen Informatics"/>
        </authorList>
    </citation>
    <scope>NUCLEOTIDE SEQUENCE [LARGE SCALE GENOMIC DNA]</scope>
</reference>
<dbReference type="OrthoDB" id="5804825at2759"/>
<evidence type="ECO:0000256" key="1">
    <source>
        <dbReference type="SAM" id="MobiDB-lite"/>
    </source>
</evidence>
<dbReference type="OMA" id="CGWYRRT"/>
<sequence>MEKCVFCGWYRRTNDPSLKFFGIPREPGLKRVCGVHFRQGRPSNDPSHEDFAPHLYIQRSITQPVSKTLTYLESFANEDELDEVPSVSRSSGRTYACKPSILRKKRRTRSPDDPKKIDQESTKNQQGPSSDKVDQVIEQKASKEDLTNVVVISNPITGAKKRMRLLHIPRPFAEAVGIKPGQSVIFKRRLSVAKPARNQAQICDNIDFILGKEENLDSACAS</sequence>
<name>A0A0N5CNU5_THECL</name>
<dbReference type="Proteomes" id="UP000276776">
    <property type="component" value="Unassembled WGS sequence"/>
</dbReference>